<reference evidence="13 14" key="2">
    <citation type="journal article" date="2010" name="Stand. Genomic Sci.">
        <title>Complete genome sequence of Desulfohalobium retbaense type strain (HR(100)).</title>
        <authorList>
            <person name="Spring S."/>
            <person name="Nolan M."/>
            <person name="Lapidus A."/>
            <person name="Glavina Del Rio T."/>
            <person name="Copeland A."/>
            <person name="Tice H."/>
            <person name="Cheng J.F."/>
            <person name="Lucas S."/>
            <person name="Land M."/>
            <person name="Chen F."/>
            <person name="Bruce D."/>
            <person name="Goodwin L."/>
            <person name="Pitluck S."/>
            <person name="Ivanova N."/>
            <person name="Mavromatis K."/>
            <person name="Mikhailova N."/>
            <person name="Pati A."/>
            <person name="Chen A."/>
            <person name="Palaniappan K."/>
            <person name="Hauser L."/>
            <person name="Chang Y.J."/>
            <person name="Jeffries C.D."/>
            <person name="Munk C."/>
            <person name="Kiss H."/>
            <person name="Chain P."/>
            <person name="Han C."/>
            <person name="Brettin T."/>
            <person name="Detter J.C."/>
            <person name="Schuler E."/>
            <person name="Goker M."/>
            <person name="Rohde M."/>
            <person name="Bristow J."/>
            <person name="Eisen J.A."/>
            <person name="Markowitz V."/>
            <person name="Hugenholtz P."/>
            <person name="Kyrpides N.C."/>
            <person name="Klenk H.P."/>
        </authorList>
    </citation>
    <scope>NUCLEOTIDE SEQUENCE [LARGE SCALE GENOMIC DNA]</scope>
    <source>
        <strain evidence="13 14">DSM 5692</strain>
    </source>
</reference>
<feature type="domain" description="Tetrapyrrole biosynthesis uroporphyrinogen III synthase" evidence="12">
    <location>
        <begin position="269"/>
        <end position="498"/>
    </location>
</feature>
<evidence type="ECO:0000256" key="6">
    <source>
        <dbReference type="ARBA" id="ARBA00022691"/>
    </source>
</evidence>
<dbReference type="CDD" id="cd06578">
    <property type="entry name" value="HemD"/>
    <property type="match status" value="1"/>
</dbReference>
<dbReference type="eggNOG" id="COG1587">
    <property type="taxonomic scope" value="Bacteria"/>
</dbReference>
<dbReference type="InterPro" id="IPR036108">
    <property type="entry name" value="4pyrrol_syn_uPrphyn_synt_sf"/>
</dbReference>
<comment type="similarity">
    <text evidence="1 10">Belongs to the precorrin methyltransferase family.</text>
</comment>
<dbReference type="NCBIfam" id="TIGR01469">
    <property type="entry name" value="cobA_cysG_Cterm"/>
    <property type="match status" value="1"/>
</dbReference>
<keyword evidence="14" id="KW-1185">Reference proteome</keyword>
<dbReference type="InterPro" id="IPR014776">
    <property type="entry name" value="4pyrrole_Mease_sub2"/>
</dbReference>
<dbReference type="FunFam" id="3.30.950.10:FF:000001">
    <property type="entry name" value="Siroheme synthase"/>
    <property type="match status" value="1"/>
</dbReference>
<evidence type="ECO:0000256" key="5">
    <source>
        <dbReference type="ARBA" id="ARBA00022679"/>
    </source>
</evidence>
<dbReference type="Pfam" id="PF00590">
    <property type="entry name" value="TP_methylase"/>
    <property type="match status" value="1"/>
</dbReference>
<dbReference type="PROSITE" id="PS00840">
    <property type="entry name" value="SUMT_2"/>
    <property type="match status" value="1"/>
</dbReference>
<sequence length="511" mass="55387">MACVYLLGAGPGDPGLLTLKAKRILETADVVVYDYLANKAFLNFCRPEAEILYVGKKGGDHTLPQDKINDLLVEKAKAGKVVARLKGGDPYVFGRGAEEAEELLEAGMDFEVVPGVTSAVAGPAYAGIPLTHRKYASSVSFITGHEDPDKPESAHNWQALAAGTSTLVFFMGVKNLPHISSSLIANGMDPETPAALVRWGTTCEQTSLAAPLHAIAEEAQKQGMRPPALLVVGQVVRLRETLGWFEKKPMLGCRVVVTRAREQASSFLSLLEEKGACCLQFPTIAIEALPDYGEVQEAIGTLAEYDWLIFTSVNGVIWFWKELQRAGLDSRALGGRQVAAIGPATADKLREKGIEPDFVPEKYVAEHVVEGLLARGVAGKKVLLPRAEVAREVLPRQLREAGTEVRVLPVYRTGLAQQGEEEAQLLEDLQAGKVQYVTFTSSSTVENFFSRIPAETIAPYVGTSLRLACIGPITANTLQQYGFTAQVEPEEYTIPALAQALEEDCLHFRGQ</sequence>
<dbReference type="AlphaFoldDB" id="C8WZS9"/>
<evidence type="ECO:0000256" key="2">
    <source>
        <dbReference type="ARBA" id="ARBA00012162"/>
    </source>
</evidence>
<evidence type="ECO:0000256" key="8">
    <source>
        <dbReference type="ARBA" id="ARBA00025705"/>
    </source>
</evidence>
<dbReference type="UniPathway" id="UPA00262">
    <property type="reaction ID" value="UER00211"/>
</dbReference>
<feature type="domain" description="Tetrapyrrole methylase" evidence="11">
    <location>
        <begin position="4"/>
        <end position="214"/>
    </location>
</feature>
<dbReference type="GO" id="GO:0009236">
    <property type="term" value="P:cobalamin biosynthetic process"/>
    <property type="evidence" value="ECO:0007669"/>
    <property type="project" value="UniProtKB-KW"/>
</dbReference>
<dbReference type="CDD" id="cd11642">
    <property type="entry name" value="SUMT"/>
    <property type="match status" value="1"/>
</dbReference>
<evidence type="ECO:0000313" key="13">
    <source>
        <dbReference type="EMBL" id="ACV67554.1"/>
    </source>
</evidence>
<keyword evidence="7" id="KW-0627">Porphyrin biosynthesis</keyword>
<evidence type="ECO:0000256" key="1">
    <source>
        <dbReference type="ARBA" id="ARBA00005879"/>
    </source>
</evidence>
<gene>
    <name evidence="13" type="ordered locus">Dret_0252</name>
</gene>
<evidence type="ECO:0000256" key="9">
    <source>
        <dbReference type="ARBA" id="ARBA00060548"/>
    </source>
</evidence>
<evidence type="ECO:0000256" key="10">
    <source>
        <dbReference type="RuleBase" id="RU003960"/>
    </source>
</evidence>
<dbReference type="eggNOG" id="COG0007">
    <property type="taxonomic scope" value="Bacteria"/>
</dbReference>
<dbReference type="GO" id="GO:0032259">
    <property type="term" value="P:methylation"/>
    <property type="evidence" value="ECO:0007669"/>
    <property type="project" value="UniProtKB-KW"/>
</dbReference>
<dbReference type="HOGENOM" id="CLU_011276_6_0_7"/>
<dbReference type="RefSeq" id="WP_015750713.1">
    <property type="nucleotide sequence ID" value="NC_013223.1"/>
</dbReference>
<keyword evidence="6" id="KW-0949">S-adenosyl-L-methionine</keyword>
<keyword evidence="5 10" id="KW-0808">Transferase</keyword>
<comment type="pathway">
    <text evidence="8">Porphyrin-containing compound metabolism; siroheme biosynthesis; precorrin-2 from uroporphyrinogen III: step 1/1.</text>
</comment>
<keyword evidence="4 10" id="KW-0489">Methyltransferase</keyword>
<dbReference type="EC" id="2.1.1.107" evidence="2"/>
<protein>
    <recommendedName>
        <fullName evidence="2">uroporphyrinogen-III C-methyltransferase</fullName>
        <ecNumber evidence="2">2.1.1.107</ecNumber>
    </recommendedName>
</protein>
<comment type="pathway">
    <text evidence="9">Cofactor biosynthesis; adenosylcobalamin biosynthesis; precorrin-2 from uroporphyrinogen III: step 1/1.</text>
</comment>
<dbReference type="InterPro" id="IPR035996">
    <property type="entry name" value="4pyrrol_Methylase_sf"/>
</dbReference>
<dbReference type="InterPro" id="IPR000878">
    <property type="entry name" value="4pyrrol_Mease"/>
</dbReference>
<accession>C8WZS9</accession>
<dbReference type="GO" id="GO:0019354">
    <property type="term" value="P:siroheme biosynthetic process"/>
    <property type="evidence" value="ECO:0007669"/>
    <property type="project" value="UniProtKB-UniPathway"/>
</dbReference>
<dbReference type="KEGG" id="drt:Dret_0252"/>
<evidence type="ECO:0000256" key="7">
    <source>
        <dbReference type="ARBA" id="ARBA00023244"/>
    </source>
</evidence>
<dbReference type="InterPro" id="IPR003754">
    <property type="entry name" value="4pyrrol_synth_uPrphyn_synth"/>
</dbReference>
<dbReference type="Gene3D" id="3.40.1010.10">
    <property type="entry name" value="Cobalt-precorrin-4 Transmethylase, Domain 1"/>
    <property type="match status" value="1"/>
</dbReference>
<dbReference type="InterPro" id="IPR003043">
    <property type="entry name" value="Uropor_MeTrfase_CS"/>
</dbReference>
<dbReference type="PANTHER" id="PTHR45790:SF3">
    <property type="entry name" value="S-ADENOSYL-L-METHIONINE-DEPENDENT UROPORPHYRINOGEN III METHYLTRANSFERASE, CHLOROPLASTIC"/>
    <property type="match status" value="1"/>
</dbReference>
<dbReference type="PANTHER" id="PTHR45790">
    <property type="entry name" value="SIROHEME SYNTHASE-RELATED"/>
    <property type="match status" value="1"/>
</dbReference>
<dbReference type="PROSITE" id="PS00839">
    <property type="entry name" value="SUMT_1"/>
    <property type="match status" value="1"/>
</dbReference>
<name>C8WZS9_DESRD</name>
<dbReference type="Gene3D" id="3.40.50.10090">
    <property type="match status" value="2"/>
</dbReference>
<dbReference type="GO" id="GO:0004852">
    <property type="term" value="F:uroporphyrinogen-III synthase activity"/>
    <property type="evidence" value="ECO:0007669"/>
    <property type="project" value="InterPro"/>
</dbReference>
<dbReference type="FunFam" id="3.40.1010.10:FF:000001">
    <property type="entry name" value="Siroheme synthase"/>
    <property type="match status" value="1"/>
</dbReference>
<dbReference type="InterPro" id="IPR050161">
    <property type="entry name" value="Siro_Cobalamin_biosynth"/>
</dbReference>
<dbReference type="SUPFAM" id="SSF53790">
    <property type="entry name" value="Tetrapyrrole methylase"/>
    <property type="match status" value="1"/>
</dbReference>
<dbReference type="InterPro" id="IPR014777">
    <property type="entry name" value="4pyrrole_Mease_sub1"/>
</dbReference>
<reference evidence="14" key="1">
    <citation type="submission" date="2009-09" db="EMBL/GenBank/DDBJ databases">
        <title>The complete chromosome of Desulfohalobium retbaense DSM 5692.</title>
        <authorList>
            <consortium name="US DOE Joint Genome Institute (JGI-PGF)"/>
            <person name="Lucas S."/>
            <person name="Copeland A."/>
            <person name="Lapidus A."/>
            <person name="Glavina del Rio T."/>
            <person name="Dalin E."/>
            <person name="Tice H."/>
            <person name="Bruce D."/>
            <person name="Goodwin L."/>
            <person name="Pitluck S."/>
            <person name="Kyrpides N."/>
            <person name="Mavromatis K."/>
            <person name="Ivanova N."/>
            <person name="Mikhailova N."/>
            <person name="Munk A.C."/>
            <person name="Brettin T."/>
            <person name="Detter J.C."/>
            <person name="Han C."/>
            <person name="Tapia R."/>
            <person name="Larimer F."/>
            <person name="Land M."/>
            <person name="Hauser L."/>
            <person name="Markowitz V."/>
            <person name="Cheng J.-F."/>
            <person name="Hugenholtz P."/>
            <person name="Woyke T."/>
            <person name="Wu D."/>
            <person name="Spring S."/>
            <person name="Klenk H.-P."/>
            <person name="Eisen J.A."/>
        </authorList>
    </citation>
    <scope>NUCLEOTIDE SEQUENCE [LARGE SCALE GENOMIC DNA]</scope>
    <source>
        <strain evidence="14">DSM 5692</strain>
    </source>
</reference>
<dbReference type="GO" id="GO:0004851">
    <property type="term" value="F:uroporphyrin-III C-methyltransferase activity"/>
    <property type="evidence" value="ECO:0007669"/>
    <property type="project" value="UniProtKB-EC"/>
</dbReference>
<evidence type="ECO:0000259" key="12">
    <source>
        <dbReference type="Pfam" id="PF02602"/>
    </source>
</evidence>
<organism evidence="13 14">
    <name type="scientific">Desulfohalobium retbaense (strain ATCC 49708 / DSM 5692 / JCM 16813 / HR100)</name>
    <dbReference type="NCBI Taxonomy" id="485915"/>
    <lineage>
        <taxon>Bacteria</taxon>
        <taxon>Pseudomonadati</taxon>
        <taxon>Thermodesulfobacteriota</taxon>
        <taxon>Desulfovibrionia</taxon>
        <taxon>Desulfovibrionales</taxon>
        <taxon>Desulfohalobiaceae</taxon>
        <taxon>Desulfohalobium</taxon>
    </lineage>
</organism>
<dbReference type="STRING" id="485915.Dret_0252"/>
<keyword evidence="3" id="KW-0169">Cobalamin biosynthesis</keyword>
<evidence type="ECO:0000256" key="3">
    <source>
        <dbReference type="ARBA" id="ARBA00022573"/>
    </source>
</evidence>
<dbReference type="SUPFAM" id="SSF69618">
    <property type="entry name" value="HemD-like"/>
    <property type="match status" value="1"/>
</dbReference>
<dbReference type="Pfam" id="PF02602">
    <property type="entry name" value="HEM4"/>
    <property type="match status" value="1"/>
</dbReference>
<dbReference type="Proteomes" id="UP000001052">
    <property type="component" value="Chromosome"/>
</dbReference>
<evidence type="ECO:0000313" key="14">
    <source>
        <dbReference type="Proteomes" id="UP000001052"/>
    </source>
</evidence>
<dbReference type="NCBIfam" id="NF004790">
    <property type="entry name" value="PRK06136.1"/>
    <property type="match status" value="1"/>
</dbReference>
<dbReference type="Gene3D" id="3.30.950.10">
    <property type="entry name" value="Methyltransferase, Cobalt-precorrin-4 Transmethylase, Domain 2"/>
    <property type="match status" value="1"/>
</dbReference>
<evidence type="ECO:0000259" key="11">
    <source>
        <dbReference type="Pfam" id="PF00590"/>
    </source>
</evidence>
<evidence type="ECO:0000256" key="4">
    <source>
        <dbReference type="ARBA" id="ARBA00022603"/>
    </source>
</evidence>
<proteinExistence type="inferred from homology"/>
<dbReference type="EMBL" id="CP001734">
    <property type="protein sequence ID" value="ACV67554.1"/>
    <property type="molecule type" value="Genomic_DNA"/>
</dbReference>
<dbReference type="InterPro" id="IPR006366">
    <property type="entry name" value="CobA/CysG_C"/>
</dbReference>
<dbReference type="OrthoDB" id="9815856at2"/>